<evidence type="ECO:0000313" key="2">
    <source>
        <dbReference type="EMBL" id="WWC88161.1"/>
    </source>
</evidence>
<dbReference type="Gene3D" id="4.10.1110.10">
    <property type="entry name" value="AN1-like Zinc finger"/>
    <property type="match status" value="1"/>
</dbReference>
<keyword evidence="3" id="KW-1185">Reference proteome</keyword>
<dbReference type="RefSeq" id="XP_066074924.1">
    <property type="nucleotide sequence ID" value="XM_066218827.1"/>
</dbReference>
<dbReference type="GeneID" id="91093737"/>
<gene>
    <name evidence="2" type="ORF">L201_003066</name>
</gene>
<protein>
    <recommendedName>
        <fullName evidence="4">Aminoglycoside phosphotransferase domain-containing protein</fullName>
    </recommendedName>
</protein>
<dbReference type="Proteomes" id="UP001355207">
    <property type="component" value="Chromosome 3"/>
</dbReference>
<dbReference type="InterPro" id="IPR035896">
    <property type="entry name" value="AN1-like_Znf"/>
</dbReference>
<sequence length="466" mass="54305">MPELIEWPCQFPSCQNQVLRTFAICDTCFEVRCNTHNTPEDHVCKSFKTRKAFEKKANESKRSYLKNVIQQVRQCSNIITQEVNQLNPHHQCRLIIPDNIDQLLKSGLFAGFNVHFAITFDDGSKWLLRVRQDHIPFDYFFYEFLEGTTWQVPKTPFFAIDLPEDKLVKLIEGCAKIQMQLSLLSIPVNEIGCLSSDEAGKLTVGPFIARGCFQTPKSPYLLGPFGTMKDRYLAHIYAALWYIAANAVSWQSPVDAYIWHLELKELVTNSQILANPVEEVFIKHDDERGDHFMWDIEENIVGVLDWEWAYATCKGEAFAAPHIFYECLAFIRGQNQLTKEENILIDIYEKNDRLDLADCVRNGRLYQRLAKIGLYNPAFTRKGFMEPFGLNPAPEFDPPNILVDWRIYMMMRYQVNEGLQEMLKKHDYSIEKAQIEAVKWHKDQKEQQEQKEKKRKELGEDRGKVQ</sequence>
<proteinExistence type="predicted"/>
<organism evidence="2 3">
    <name type="scientific">Kwoniella dendrophila CBS 6074</name>
    <dbReference type="NCBI Taxonomy" id="1295534"/>
    <lineage>
        <taxon>Eukaryota</taxon>
        <taxon>Fungi</taxon>
        <taxon>Dikarya</taxon>
        <taxon>Basidiomycota</taxon>
        <taxon>Agaricomycotina</taxon>
        <taxon>Tremellomycetes</taxon>
        <taxon>Tremellales</taxon>
        <taxon>Cryptococcaceae</taxon>
        <taxon>Kwoniella</taxon>
    </lineage>
</organism>
<evidence type="ECO:0000313" key="3">
    <source>
        <dbReference type="Proteomes" id="UP001355207"/>
    </source>
</evidence>
<dbReference type="EMBL" id="CP144100">
    <property type="protein sequence ID" value="WWC88161.1"/>
    <property type="molecule type" value="Genomic_DNA"/>
</dbReference>
<dbReference type="SUPFAM" id="SSF118310">
    <property type="entry name" value="AN1-like Zinc finger"/>
    <property type="match status" value="1"/>
</dbReference>
<feature type="region of interest" description="Disordered" evidence="1">
    <location>
        <begin position="439"/>
        <end position="466"/>
    </location>
</feature>
<name>A0AAX4JSM3_9TREE</name>
<evidence type="ECO:0008006" key="4">
    <source>
        <dbReference type="Google" id="ProtNLM"/>
    </source>
</evidence>
<evidence type="ECO:0000256" key="1">
    <source>
        <dbReference type="SAM" id="MobiDB-lite"/>
    </source>
</evidence>
<reference evidence="2 3" key="1">
    <citation type="submission" date="2024-01" db="EMBL/GenBank/DDBJ databases">
        <title>Comparative genomics of Cryptococcus and Kwoniella reveals pathogenesis evolution and contrasting modes of karyotype evolution via chromosome fusion or intercentromeric recombination.</title>
        <authorList>
            <person name="Coelho M.A."/>
            <person name="David-Palma M."/>
            <person name="Shea T."/>
            <person name="Bowers K."/>
            <person name="McGinley-Smith S."/>
            <person name="Mohammad A.W."/>
            <person name="Gnirke A."/>
            <person name="Yurkov A.M."/>
            <person name="Nowrousian M."/>
            <person name="Sun S."/>
            <person name="Cuomo C.A."/>
            <person name="Heitman J."/>
        </authorList>
    </citation>
    <scope>NUCLEOTIDE SEQUENCE [LARGE SCALE GENOMIC DNA]</scope>
    <source>
        <strain evidence="2 3">CBS 6074</strain>
    </source>
</reference>
<dbReference type="AlphaFoldDB" id="A0AAX4JSM3"/>
<accession>A0AAX4JSM3</accession>